<dbReference type="NCBIfam" id="NF045760">
    <property type="entry name" value="YtpR"/>
    <property type="match status" value="1"/>
</dbReference>
<dbReference type="PROSITE" id="PS50886">
    <property type="entry name" value="TRBD"/>
    <property type="match status" value="1"/>
</dbReference>
<reference evidence="5 6" key="1">
    <citation type="journal article" date="2021" name="Sci. Rep.">
        <title>The distribution of antibiotic resistance genes in chicken gut microbiota commensals.</title>
        <authorList>
            <person name="Juricova H."/>
            <person name="Matiasovicova J."/>
            <person name="Kubasova T."/>
            <person name="Cejkova D."/>
            <person name="Rychlik I."/>
        </authorList>
    </citation>
    <scope>NUCLEOTIDE SEQUENCE [LARGE SCALE GENOMIC DNA]</scope>
    <source>
        <strain evidence="5 6">An574</strain>
    </source>
</reference>
<dbReference type="Pfam" id="PF14794">
    <property type="entry name" value="DUF4479"/>
    <property type="match status" value="1"/>
</dbReference>
<feature type="domain" description="TRNA-binding" evidence="4">
    <location>
        <begin position="92"/>
        <end position="203"/>
    </location>
</feature>
<dbReference type="InterPro" id="IPR033714">
    <property type="entry name" value="tRNA_bind_bactPheRS"/>
</dbReference>
<dbReference type="InterPro" id="IPR027855">
    <property type="entry name" value="DUF4479"/>
</dbReference>
<evidence type="ECO:0000256" key="3">
    <source>
        <dbReference type="PROSITE-ProRule" id="PRU00209"/>
    </source>
</evidence>
<dbReference type="InterPro" id="IPR012340">
    <property type="entry name" value="NA-bd_OB-fold"/>
</dbReference>
<gene>
    <name evidence="5" type="ORF">H5975_02150</name>
</gene>
<keyword evidence="6" id="KW-1185">Reference proteome</keyword>
<dbReference type="Gene3D" id="3.30.1940.10">
    <property type="entry name" value="YtpR-like"/>
    <property type="match status" value="1"/>
</dbReference>
<dbReference type="RefSeq" id="WP_178659602.1">
    <property type="nucleotide sequence ID" value="NZ_JACJKU010000011.1"/>
</dbReference>
<accession>A0ABS2GY94</accession>
<dbReference type="CDD" id="cd02796">
    <property type="entry name" value="tRNA_bind_bactPheRS"/>
    <property type="match status" value="1"/>
</dbReference>
<dbReference type="EMBL" id="JACJKU010000011">
    <property type="protein sequence ID" value="MBM6940301.1"/>
    <property type="molecule type" value="Genomic_DNA"/>
</dbReference>
<dbReference type="Pfam" id="PF01588">
    <property type="entry name" value="tRNA_bind"/>
    <property type="match status" value="1"/>
</dbReference>
<protein>
    <submittedName>
        <fullName evidence="5">DUF4479 and tRNA-binding domain-containing protein</fullName>
    </submittedName>
</protein>
<sequence>MLIASYNPHEMGDVLVLMVAAGNGNQTETKKDNVVQITNEKSGQLIGYNVLAASEVLPELKEQNGNVTLTAEQVATLNDHIKSAGFDKLLEYSDKPHFQVGYVEKMVDHPKSDHLHIATVDFGNEKRQIVCGSVNLRANIKVVAATVGTMMPNGKLIWPGKLLGVESDGMICTPRELGLKNAPNKPGCLILDDDFAENGDAFDFDRGNQLFA</sequence>
<dbReference type="Gene3D" id="2.40.50.140">
    <property type="entry name" value="Nucleic acid-binding proteins"/>
    <property type="match status" value="1"/>
</dbReference>
<evidence type="ECO:0000256" key="2">
    <source>
        <dbReference type="ARBA" id="ARBA00022884"/>
    </source>
</evidence>
<evidence type="ECO:0000313" key="6">
    <source>
        <dbReference type="Proteomes" id="UP000785625"/>
    </source>
</evidence>
<name>A0ABS2GY94_9LACO</name>
<dbReference type="SUPFAM" id="SSF50249">
    <property type="entry name" value="Nucleic acid-binding proteins"/>
    <property type="match status" value="1"/>
</dbReference>
<keyword evidence="1 3" id="KW-0820">tRNA-binding</keyword>
<organism evidence="5 6">
    <name type="scientific">Limosilactobacillus coleohominis</name>
    <dbReference type="NCBI Taxonomy" id="181675"/>
    <lineage>
        <taxon>Bacteria</taxon>
        <taxon>Bacillati</taxon>
        <taxon>Bacillota</taxon>
        <taxon>Bacilli</taxon>
        <taxon>Lactobacillales</taxon>
        <taxon>Lactobacillaceae</taxon>
        <taxon>Limosilactobacillus</taxon>
    </lineage>
</organism>
<keyword evidence="2 3" id="KW-0694">RNA-binding</keyword>
<evidence type="ECO:0000259" key="4">
    <source>
        <dbReference type="PROSITE" id="PS50886"/>
    </source>
</evidence>
<dbReference type="InterPro" id="IPR037154">
    <property type="entry name" value="YtpR-like_sf"/>
</dbReference>
<evidence type="ECO:0000256" key="1">
    <source>
        <dbReference type="ARBA" id="ARBA00022555"/>
    </source>
</evidence>
<proteinExistence type="predicted"/>
<dbReference type="Proteomes" id="UP000785625">
    <property type="component" value="Unassembled WGS sequence"/>
</dbReference>
<dbReference type="InterPro" id="IPR002547">
    <property type="entry name" value="tRNA-bd_dom"/>
</dbReference>
<evidence type="ECO:0000313" key="5">
    <source>
        <dbReference type="EMBL" id="MBM6940301.1"/>
    </source>
</evidence>
<comment type="caution">
    <text evidence="5">The sequence shown here is derived from an EMBL/GenBank/DDBJ whole genome shotgun (WGS) entry which is preliminary data.</text>
</comment>